<dbReference type="AlphaFoldDB" id="A0A1V6N3H8"/>
<keyword evidence="1" id="KW-1133">Transmembrane helix</keyword>
<feature type="transmembrane region" description="Helical" evidence="1">
    <location>
        <begin position="37"/>
        <end position="57"/>
    </location>
</feature>
<dbReference type="OrthoDB" id="71516at2157"/>
<organism evidence="2 3">
    <name type="scientific">Methanobrevibacter arboriphilus JCM 13429 = DSM 1125</name>
    <dbReference type="NCBI Taxonomy" id="1300164"/>
    <lineage>
        <taxon>Archaea</taxon>
        <taxon>Methanobacteriati</taxon>
        <taxon>Methanobacteriota</taxon>
        <taxon>Methanomada group</taxon>
        <taxon>Methanobacteria</taxon>
        <taxon>Methanobacteriales</taxon>
        <taxon>Methanobacteriaceae</taxon>
        <taxon>Methanobrevibacter</taxon>
    </lineage>
</organism>
<gene>
    <name evidence="2" type="ORF">MBBAR_5c00350</name>
</gene>
<reference evidence="2 3" key="1">
    <citation type="submission" date="2014-12" db="EMBL/GenBank/DDBJ databases">
        <title>Genome sequence of Methanobrevibacter arboriphilicus DH1, DSM1125.</title>
        <authorList>
            <person name="Poehlein A."/>
            <person name="Thauer R.K."/>
            <person name="Seedorf H."/>
            <person name="Daniel R."/>
        </authorList>
    </citation>
    <scope>NUCLEOTIDE SEQUENCE [LARGE SCALE GENOMIC DNA]</scope>
    <source>
        <strain evidence="2 3">DH1</strain>
    </source>
</reference>
<sequence>MATGTLIFSHIIPAVLGFFGVLLLISGIMDNEKKITIIGALLFIVAAISPFIVLNFVI</sequence>
<dbReference type="RefSeq" id="WP_169835748.1">
    <property type="nucleotide sequence ID" value="NZ_BBET01000090.1"/>
</dbReference>
<evidence type="ECO:0000313" key="2">
    <source>
        <dbReference type="EMBL" id="OQD59192.1"/>
    </source>
</evidence>
<dbReference type="Proteomes" id="UP000191661">
    <property type="component" value="Unassembled WGS sequence"/>
</dbReference>
<comment type="caution">
    <text evidence="2">The sequence shown here is derived from an EMBL/GenBank/DDBJ whole genome shotgun (WGS) entry which is preliminary data.</text>
</comment>
<name>A0A1V6N3H8_METAZ</name>
<keyword evidence="1" id="KW-0472">Membrane</keyword>
<dbReference type="EMBL" id="JXMW01000005">
    <property type="protein sequence ID" value="OQD59192.1"/>
    <property type="molecule type" value="Genomic_DNA"/>
</dbReference>
<keyword evidence="3" id="KW-1185">Reference proteome</keyword>
<accession>A0A1V6N3H8</accession>
<evidence type="ECO:0000256" key="1">
    <source>
        <dbReference type="SAM" id="Phobius"/>
    </source>
</evidence>
<feature type="transmembrane region" description="Helical" evidence="1">
    <location>
        <begin position="6"/>
        <end position="25"/>
    </location>
</feature>
<proteinExistence type="predicted"/>
<keyword evidence="1" id="KW-0812">Transmembrane</keyword>
<protein>
    <submittedName>
        <fullName evidence="2">Uncharacterized protein</fullName>
    </submittedName>
</protein>
<evidence type="ECO:0000313" key="3">
    <source>
        <dbReference type="Proteomes" id="UP000191661"/>
    </source>
</evidence>